<dbReference type="EMBL" id="CAJHNH020008569">
    <property type="protein sequence ID" value="CAG5136771.1"/>
    <property type="molecule type" value="Genomic_DNA"/>
</dbReference>
<feature type="compositionally biased region" description="Basic and acidic residues" evidence="1">
    <location>
        <begin position="377"/>
        <end position="387"/>
    </location>
</feature>
<feature type="region of interest" description="Disordered" evidence="1">
    <location>
        <begin position="1"/>
        <end position="43"/>
    </location>
</feature>
<accession>A0A8S4AG02</accession>
<name>A0A8S4AG02_9EUPU</name>
<organism evidence="2 3">
    <name type="scientific">Candidula unifasciata</name>
    <dbReference type="NCBI Taxonomy" id="100452"/>
    <lineage>
        <taxon>Eukaryota</taxon>
        <taxon>Metazoa</taxon>
        <taxon>Spiralia</taxon>
        <taxon>Lophotrochozoa</taxon>
        <taxon>Mollusca</taxon>
        <taxon>Gastropoda</taxon>
        <taxon>Heterobranchia</taxon>
        <taxon>Euthyneura</taxon>
        <taxon>Panpulmonata</taxon>
        <taxon>Eupulmonata</taxon>
        <taxon>Stylommatophora</taxon>
        <taxon>Helicina</taxon>
        <taxon>Helicoidea</taxon>
        <taxon>Geomitridae</taxon>
        <taxon>Candidula</taxon>
    </lineage>
</organism>
<feature type="compositionally biased region" description="Low complexity" evidence="1">
    <location>
        <begin position="316"/>
        <end position="327"/>
    </location>
</feature>
<dbReference type="AlphaFoldDB" id="A0A8S4AG02"/>
<feature type="region of interest" description="Disordered" evidence="1">
    <location>
        <begin position="377"/>
        <end position="400"/>
    </location>
</feature>
<feature type="compositionally biased region" description="Low complexity" evidence="1">
    <location>
        <begin position="194"/>
        <end position="204"/>
    </location>
</feature>
<gene>
    <name evidence="2" type="ORF">CUNI_LOCUS22329</name>
</gene>
<evidence type="ECO:0000256" key="1">
    <source>
        <dbReference type="SAM" id="MobiDB-lite"/>
    </source>
</evidence>
<sequence length="479" mass="51752">PERRSDRREVGESPALSARPPHFLVATTQSSDLPYSRSHSQWDSDDEMMDAIYSRDIILPSPKKPQDLIGGSPPMSTELRTLSTKGCDGSTLDSAGLNNSGGGASSSGASTRLHCLSFLEPEPEAVSDSLLPATSARHVASGHSTHSAISVSGHSQRDTSNIVNTLLANPPSTAVIHNSSCAVKNNDTGGEIDSVSSPSTSSRSQAGERSSDNVPGLWSDWLQDIRQQGLGVDSSSLPGDNMAEDVSAGERCSINSGAAAVRLSADSSAHTARTSTSSDDSDVEVVLVEPSRATVVVDLTESDEEHMASVLDEHNSSGTSTSGSDQSQEIRENENPSASCLSSPMYRQTSFLQNRSPRVLHVRCLNYVLLQVPESRRWSDGDSDQHPSCRHRRCPPDNRSTDPHNVARGCGHCGCAGCDILLVSYRCFRLLDTNPASSEQLHYHTQRQPPMHHHHYHHHLYHPRPSSFSYYPDPFGLQS</sequence>
<reference evidence="2" key="1">
    <citation type="submission" date="2021-04" db="EMBL/GenBank/DDBJ databases">
        <authorList>
            <consortium name="Molecular Ecology Group"/>
        </authorList>
    </citation>
    <scope>NUCLEOTIDE SEQUENCE</scope>
</reference>
<protein>
    <submittedName>
        <fullName evidence="2">Uncharacterized protein</fullName>
    </submittedName>
</protein>
<proteinExistence type="predicted"/>
<keyword evidence="3" id="KW-1185">Reference proteome</keyword>
<feature type="non-terminal residue" evidence="2">
    <location>
        <position position="1"/>
    </location>
</feature>
<feature type="compositionally biased region" description="Polar residues" evidence="1">
    <location>
        <begin position="26"/>
        <end position="41"/>
    </location>
</feature>
<evidence type="ECO:0000313" key="3">
    <source>
        <dbReference type="Proteomes" id="UP000678393"/>
    </source>
</evidence>
<dbReference type="OrthoDB" id="9984778at2759"/>
<comment type="caution">
    <text evidence="2">The sequence shown here is derived from an EMBL/GenBank/DDBJ whole genome shotgun (WGS) entry which is preliminary data.</text>
</comment>
<dbReference type="Proteomes" id="UP000678393">
    <property type="component" value="Unassembled WGS sequence"/>
</dbReference>
<feature type="compositionally biased region" description="Basic and acidic residues" evidence="1">
    <location>
        <begin position="1"/>
        <end position="11"/>
    </location>
</feature>
<feature type="non-terminal residue" evidence="2">
    <location>
        <position position="479"/>
    </location>
</feature>
<evidence type="ECO:0000313" key="2">
    <source>
        <dbReference type="EMBL" id="CAG5136771.1"/>
    </source>
</evidence>
<feature type="region of interest" description="Disordered" evidence="1">
    <location>
        <begin position="185"/>
        <end position="217"/>
    </location>
</feature>
<feature type="region of interest" description="Disordered" evidence="1">
    <location>
        <begin position="310"/>
        <end position="340"/>
    </location>
</feature>